<dbReference type="EMBL" id="GDJX01009137">
    <property type="protein sequence ID" value="JAT58799.1"/>
    <property type="molecule type" value="Transcribed_RNA"/>
</dbReference>
<keyword evidence="2 4" id="KW-0221">Differentiation</keyword>
<name>A0A1D1YW26_9ARAE</name>
<dbReference type="GO" id="GO:0030154">
    <property type="term" value="P:cell differentiation"/>
    <property type="evidence" value="ECO:0007669"/>
    <property type="project" value="UniProtKB-KW"/>
</dbReference>
<evidence type="ECO:0000256" key="3">
    <source>
        <dbReference type="ARBA" id="ARBA00023089"/>
    </source>
</evidence>
<evidence type="ECO:0000313" key="6">
    <source>
        <dbReference type="EMBL" id="JAT58799.1"/>
    </source>
</evidence>
<gene>
    <name evidence="6" type="primary">FRI_14</name>
    <name evidence="6" type="ORF">g.42670</name>
</gene>
<dbReference type="GO" id="GO:0009908">
    <property type="term" value="P:flower development"/>
    <property type="evidence" value="ECO:0007669"/>
    <property type="project" value="UniProtKB-KW"/>
</dbReference>
<dbReference type="AlphaFoldDB" id="A0A1D1YW26"/>
<proteinExistence type="inferred from homology"/>
<keyword evidence="4" id="KW-0217">Developmental protein</keyword>
<dbReference type="PANTHER" id="PTHR31791">
    <property type="entry name" value="FRIGIDA-LIKE PROTEIN 3-RELATED"/>
    <property type="match status" value="1"/>
</dbReference>
<feature type="region of interest" description="Disordered" evidence="5">
    <location>
        <begin position="713"/>
        <end position="738"/>
    </location>
</feature>
<feature type="compositionally biased region" description="Low complexity" evidence="5">
    <location>
        <begin position="72"/>
        <end position="85"/>
    </location>
</feature>
<evidence type="ECO:0000256" key="1">
    <source>
        <dbReference type="ARBA" id="ARBA00008956"/>
    </source>
</evidence>
<feature type="non-terminal residue" evidence="6">
    <location>
        <position position="1"/>
    </location>
</feature>
<comment type="similarity">
    <text evidence="1 4">Belongs to the Frigida family.</text>
</comment>
<evidence type="ECO:0000256" key="2">
    <source>
        <dbReference type="ARBA" id="ARBA00022782"/>
    </source>
</evidence>
<reference evidence="6" key="1">
    <citation type="submission" date="2015-07" db="EMBL/GenBank/DDBJ databases">
        <title>Transcriptome Assembly of Anthurium amnicola.</title>
        <authorList>
            <person name="Suzuki J."/>
        </authorList>
    </citation>
    <scope>NUCLEOTIDE SEQUENCE</scope>
</reference>
<accession>A0A1D1YW26</accession>
<feature type="compositionally biased region" description="Low complexity" evidence="5">
    <location>
        <begin position="44"/>
        <end position="53"/>
    </location>
</feature>
<feature type="region of interest" description="Disordered" evidence="5">
    <location>
        <begin position="28"/>
        <end position="142"/>
    </location>
</feature>
<dbReference type="Pfam" id="PF07899">
    <property type="entry name" value="Frigida"/>
    <property type="match status" value="2"/>
</dbReference>
<dbReference type="InterPro" id="IPR012474">
    <property type="entry name" value="Frigida"/>
</dbReference>
<organism evidence="6">
    <name type="scientific">Anthurium amnicola</name>
    <dbReference type="NCBI Taxonomy" id="1678845"/>
    <lineage>
        <taxon>Eukaryota</taxon>
        <taxon>Viridiplantae</taxon>
        <taxon>Streptophyta</taxon>
        <taxon>Embryophyta</taxon>
        <taxon>Tracheophyta</taxon>
        <taxon>Spermatophyta</taxon>
        <taxon>Magnoliopsida</taxon>
        <taxon>Liliopsida</taxon>
        <taxon>Araceae</taxon>
        <taxon>Pothoideae</taxon>
        <taxon>Potheae</taxon>
        <taxon>Anthurium</taxon>
    </lineage>
</organism>
<evidence type="ECO:0000256" key="5">
    <source>
        <dbReference type="SAM" id="MobiDB-lite"/>
    </source>
</evidence>
<keyword evidence="3 4" id="KW-0287">Flowering</keyword>
<protein>
    <recommendedName>
        <fullName evidence="4">FRIGIDA-like protein</fullName>
    </recommendedName>
</protein>
<feature type="region of interest" description="Disordered" evidence="5">
    <location>
        <begin position="307"/>
        <end position="353"/>
    </location>
</feature>
<dbReference type="PANTHER" id="PTHR31791:SF49">
    <property type="entry name" value="INACTIVE PROTEIN FRIGIDA"/>
    <property type="match status" value="1"/>
</dbReference>
<evidence type="ECO:0000256" key="4">
    <source>
        <dbReference type="RuleBase" id="RU364012"/>
    </source>
</evidence>
<feature type="compositionally biased region" description="Basic and acidic residues" evidence="5">
    <location>
        <begin position="307"/>
        <end position="349"/>
    </location>
</feature>
<sequence>VLPTAKPHPFSLSASRGLSSFLFLSPLGVPARPPSLTMPKKKGSAAASPAANKRQQTPSAKRAPARRRRGTLEAAAQEQAEEAAAIGGGGEVSGSLGKEGVTGSVARGETAPVVAEEEEEAEVGSGCAAPSGPAEQEVQAAAETAVDAAVLEGDSGGSLGREEVNGSVVLEEAAAMAAQMEVEEELDAAASVGFPEKDLEAHETDKAEGAVDTSMVDGGMVVDAPEEGGVSGSQEEARVTPLSLQMGPTSHSTSRGVDELRGLSTALSAFTHCWDDLSHHLNSIQGSMDALARVFDGRHLLTLSLEGKQRQESKMGRGTDEKKVAGEGGVEEKKDGDSKGAEETKKPEQAKQPSLMDLKSICEKMLGRNLRRYVVAHMSEVDQLREEVPQALRLAPDPARLVLSCVGRFYRQGSRAYADPNSPMVSVRRACILVLEFFILSGCLSSCGDHLSSSSSDATIADSAPTEAVGGKEASTSVKEAAKVVAIADSKPTETIEGDEALTSVKEEATVSAIAWKNRLVAEGSVASASAVDALGLALFVASFGIPSDFDSEMMYDIFRLCNMKKKAGILCQSPIIAEKLPDIIQDLVHKEKYIAAADLVCGFGLQEKYPPLDLISSFLIKTNAVAKDERREGQCSMRSLKEATANQLAAYKSVVECLEDYKLDPSSLTSFRIDDKISKLERDHAKFDKRLNDKNVKRKAENVGLTNELKAPAKRTVSTPSGATSGRFPPQVKPTQDHGRILSVSKNLYDGSGNRFSDLLDGSGSGNVSGKFGGGLAATAGYFTGNVGNSLRHSIENSGASYGWYPEGGLGDSFVRHSSVGLGHSEQKGLLGSLATQNVLQLPASPLGMGSRASGSNLYEFADNVMEDDLYYRRSVRSNALPNSASGYHSSYFN</sequence>